<feature type="transmembrane region" description="Helical" evidence="1">
    <location>
        <begin position="21"/>
        <end position="41"/>
    </location>
</feature>
<gene>
    <name evidence="2" type="primary">ND6</name>
</gene>
<name>A0A4Y1JW05_9HEMI</name>
<keyword evidence="1" id="KW-1133">Transmembrane helix</keyword>
<accession>A0A4Y1JW05</accession>
<dbReference type="CTD" id="4541"/>
<feature type="transmembrane region" description="Helical" evidence="1">
    <location>
        <begin position="80"/>
        <end position="99"/>
    </location>
</feature>
<geneLocation type="mitochondrion" evidence="2"/>
<dbReference type="RefSeq" id="YP_009643503.1">
    <property type="nucleotide sequence ID" value="NC_042439.1"/>
</dbReference>
<reference evidence="2" key="1">
    <citation type="submission" date="2016-05" db="EMBL/GenBank/DDBJ databases">
        <authorList>
            <person name="Yang C."/>
            <person name="Li H."/>
            <person name="Cai W.Z."/>
        </authorList>
    </citation>
    <scope>NUCLEOTIDE SEQUENCE</scope>
</reference>
<evidence type="ECO:0000256" key="1">
    <source>
        <dbReference type="SAM" id="Phobius"/>
    </source>
</evidence>
<organism evidence="2">
    <name type="scientific">Dindymus rubiginosus</name>
    <dbReference type="NCBI Taxonomy" id="1906767"/>
    <lineage>
        <taxon>Eukaryota</taxon>
        <taxon>Metazoa</taxon>
        <taxon>Ecdysozoa</taxon>
        <taxon>Arthropoda</taxon>
        <taxon>Hexapoda</taxon>
        <taxon>Insecta</taxon>
        <taxon>Pterygota</taxon>
        <taxon>Neoptera</taxon>
        <taxon>Paraneoptera</taxon>
        <taxon>Hemiptera</taxon>
        <taxon>Heteroptera</taxon>
        <taxon>Panheteroptera</taxon>
        <taxon>Pentatomomorpha</taxon>
        <taxon>Pyrrhocoroidea</taxon>
        <taxon>Pyrrhocoridae</taxon>
        <taxon>Dindymus</taxon>
    </lineage>
</organism>
<keyword evidence="1" id="KW-0472">Membrane</keyword>
<dbReference type="GeneID" id="41700696"/>
<proteinExistence type="predicted"/>
<feature type="transmembrane region" description="Helical" evidence="1">
    <location>
        <begin position="130"/>
        <end position="151"/>
    </location>
</feature>
<dbReference type="EMBL" id="KX345790">
    <property type="protein sequence ID" value="APO08946.1"/>
    <property type="molecule type" value="Genomic_DNA"/>
</dbReference>
<sequence>MYLSLMIMNMISCMLIMIKHPISMGLIIIIQTMNISMMMGLFSGMFWFSYIIIIMMLSGMLVLFIYMASMASNEKFYTSVKVTNFFMLILLSGLIIQNFSELTFMEFNKIQSINNTEILSMVDMMNNKSIIILMVTYLFFSMIVISTIVSMPEGPLRMNK</sequence>
<dbReference type="AlphaFoldDB" id="A0A4Y1JW05"/>
<keyword evidence="2" id="KW-0496">Mitochondrion</keyword>
<protein>
    <submittedName>
        <fullName evidence="2">NADH dehydrogenase subunit 6</fullName>
    </submittedName>
</protein>
<reference evidence="2" key="2">
    <citation type="journal article" date="2019" name="Syst. Entomol.">
        <title>Higher-level phylogeny and evolutionary history of Pentatomomorpha (Hemiptera: Heteroptera) inferred from mitochondrial genome sequences.</title>
        <authorList>
            <person name="Liu Y."/>
            <person name="Li H."/>
            <person name="Song F."/>
            <person name="Zhao Y."/>
            <person name="Wilson J.-J."/>
            <person name="Cai W."/>
        </authorList>
    </citation>
    <scope>NUCLEOTIDE SEQUENCE</scope>
</reference>
<keyword evidence="1" id="KW-0812">Transmembrane</keyword>
<feature type="transmembrane region" description="Helical" evidence="1">
    <location>
        <begin position="47"/>
        <end position="68"/>
    </location>
</feature>
<evidence type="ECO:0000313" key="2">
    <source>
        <dbReference type="EMBL" id="APO08946.1"/>
    </source>
</evidence>